<proteinExistence type="predicted"/>
<sequence>MKELYLIFALLVYVAVPSGYADALVFDFPPDYPYPGAVGTETTTAVSKDDVSIVAWATGVYDYSPGTNVDAVWQDSTKGLGAAQGTSYEIVCLGRGGSITLEFQQPIMDGSGADFAVFENSFSDSFLELAWVEISSDGVHFVRFPNFSQTPSAVGGFGIVDANKVHGFAGKYRAGYGTPFDLAEIKAAYTTAVNDDSIFPISYSDALVANYEFVDFNQIQYVRIVDVVGDGSQVSALRDPSTGAGFVLYDPFPTVGSAGFDLDAVAVFNQVDPAGLVQSIDFPEIANQRLAKGTLELAATASSGLPVVYTVVSGNATLAGSILTMTGLGPVVVKAEQSGDATYAAATPVSRAFTVADELQHIYMMPLANQLVGALNVQVNAYASSGMPVRLYIDDGPENSLVTEWTHLFSSGSEVGTVTLRASQTGGESAGVTYAPATDVSIRFEVVNDGDRLAALDFVEWQALHNLVGDGSSDSDRDGASDLAEYAAGTDPNRADSVRRNGFEIDASGESYLLTVQVDRRALIELKVETNTELSNTTAWQNVIPELMSSIDLPSEDGAVQELRLRVPILESEQQFWRYNITPANP</sequence>
<name>A0ABU1ALC6_9BACT</name>
<dbReference type="EMBL" id="JARXIC010000017">
    <property type="protein sequence ID" value="MDQ8195003.1"/>
    <property type="molecule type" value="Genomic_DNA"/>
</dbReference>
<gene>
    <name evidence="1" type="ORF">QEH59_11240</name>
</gene>
<dbReference type="RefSeq" id="WP_308985464.1">
    <property type="nucleotide sequence ID" value="NZ_JARXIC010000017.1"/>
</dbReference>
<organism evidence="1 2">
    <name type="scientific">Thalassobacterium sedimentorum</name>
    <dbReference type="NCBI Taxonomy" id="3041258"/>
    <lineage>
        <taxon>Bacteria</taxon>
        <taxon>Pseudomonadati</taxon>
        <taxon>Verrucomicrobiota</taxon>
        <taxon>Opitutia</taxon>
        <taxon>Puniceicoccales</taxon>
        <taxon>Coraliomargaritaceae</taxon>
        <taxon>Thalassobacterium</taxon>
    </lineage>
</organism>
<evidence type="ECO:0000313" key="2">
    <source>
        <dbReference type="Proteomes" id="UP001243717"/>
    </source>
</evidence>
<evidence type="ECO:0000313" key="1">
    <source>
        <dbReference type="EMBL" id="MDQ8195003.1"/>
    </source>
</evidence>
<keyword evidence="2" id="KW-1185">Reference proteome</keyword>
<dbReference type="Proteomes" id="UP001243717">
    <property type="component" value="Unassembled WGS sequence"/>
</dbReference>
<reference evidence="1 2" key="1">
    <citation type="submission" date="2023-04" db="EMBL/GenBank/DDBJ databases">
        <title>A novel bacteria isolated from coastal sediment.</title>
        <authorList>
            <person name="Liu X.-J."/>
            <person name="Du Z.-J."/>
        </authorList>
    </citation>
    <scope>NUCLEOTIDE SEQUENCE [LARGE SCALE GENOMIC DNA]</scope>
    <source>
        <strain evidence="1 2">SDUM461004</strain>
    </source>
</reference>
<comment type="caution">
    <text evidence="1">The sequence shown here is derived from an EMBL/GenBank/DDBJ whole genome shotgun (WGS) entry which is preliminary data.</text>
</comment>
<accession>A0ABU1ALC6</accession>
<protein>
    <submittedName>
        <fullName evidence="1">Thrombospondin type 3 repeat-containing protein</fullName>
    </submittedName>
</protein>